<dbReference type="KEGG" id="tatv:25778587"/>
<dbReference type="HOGENOM" id="CLU_006504_8_3_1"/>
<dbReference type="InterPro" id="IPR002355">
    <property type="entry name" value="Cu_oxidase_Cu_BS"/>
</dbReference>
<dbReference type="CDD" id="cd13895">
    <property type="entry name" value="CuRO_3_AAO_like_2"/>
    <property type="match status" value="1"/>
</dbReference>
<dbReference type="InterPro" id="IPR033138">
    <property type="entry name" value="Cu_oxidase_CS"/>
</dbReference>
<evidence type="ECO:0000259" key="7">
    <source>
        <dbReference type="Pfam" id="PF00394"/>
    </source>
</evidence>
<dbReference type="SUPFAM" id="SSF49503">
    <property type="entry name" value="Cupredoxins"/>
    <property type="match status" value="3"/>
</dbReference>
<dbReference type="PROSITE" id="PS00080">
    <property type="entry name" value="MULTICOPPER_OXIDASE2"/>
    <property type="match status" value="1"/>
</dbReference>
<dbReference type="OrthoDB" id="2121828at2759"/>
<dbReference type="Proteomes" id="UP000005426">
    <property type="component" value="Unassembled WGS sequence"/>
</dbReference>
<dbReference type="InterPro" id="IPR011706">
    <property type="entry name" value="Cu-oxidase_C"/>
</dbReference>
<keyword evidence="11" id="KW-1185">Reference proteome</keyword>
<sequence>MHDANLTIHWHGLAQAAAPFSDGTPMASQWPIPPQYYFDYELRTPEGTAGTYFYHSHVDFQTSTATGPLIVDDPPDRRKPYPVDGDRVLHISELFYETDKEIVAGLRAAPFRWSGEAGGFLVNGDTISIYHVVDPGSSKLTVIEIDPGKWYRFRFIGAMALSYIAIAFEDHHDLEVIEVDGDYTKPYSTPLLQIGSGQRFSALFKAKTCEELRRTGMLDYYIQIEPRDRPSNVVSYAILRYRNTCGIGGNPYVSTTAVPSKRPINLPPTIDGFLDYKLEPLFPNNFPTADQVTRRVMVYAQQQVDSYVLWTDNNVSWVDTHPLPMQTSPNEPYLVALYKNASQYLPNYEASIANNGIDPRTKTYPAKLGEVIEIVFQQLGSRNRDKFWSGGLDTHPWHAHGSHIYDIGGGPGAFHPDVAERQLKGTHPIRRDTSMLFRYTRRVQENQPWGWRAWRLRVEDAGVWMIHCHTLQHMVMGMQTVWVFGDAHDIMKARFPDVSGYLEYEGSVNGNATHAPEVVHF</sequence>
<comment type="caution">
    <text evidence="10">The sequence shown here is derived from an EMBL/GenBank/DDBJ whole genome shotgun (WGS) entry which is preliminary data.</text>
</comment>
<dbReference type="InterPro" id="IPR008972">
    <property type="entry name" value="Cupredoxin"/>
</dbReference>
<dbReference type="InterPro" id="IPR017762">
    <property type="entry name" value="Multicopper_oxidase_fun"/>
</dbReference>
<keyword evidence="5" id="KW-0186">Copper</keyword>
<dbReference type="PANTHER" id="PTHR11709">
    <property type="entry name" value="MULTI-COPPER OXIDASE"/>
    <property type="match status" value="1"/>
</dbReference>
<dbReference type="GO" id="GO:0016491">
    <property type="term" value="F:oxidoreductase activity"/>
    <property type="evidence" value="ECO:0007669"/>
    <property type="project" value="UniProtKB-KW"/>
</dbReference>
<organism evidence="10 11">
    <name type="scientific">Hypocrea atroviridis (strain ATCC 20476 / IMI 206040)</name>
    <name type="common">Trichoderma atroviride</name>
    <dbReference type="NCBI Taxonomy" id="452589"/>
    <lineage>
        <taxon>Eukaryota</taxon>
        <taxon>Fungi</taxon>
        <taxon>Dikarya</taxon>
        <taxon>Ascomycota</taxon>
        <taxon>Pezizomycotina</taxon>
        <taxon>Sordariomycetes</taxon>
        <taxon>Hypocreomycetidae</taxon>
        <taxon>Hypocreales</taxon>
        <taxon>Hypocreaceae</taxon>
        <taxon>Trichoderma</taxon>
    </lineage>
</organism>
<comment type="similarity">
    <text evidence="1">Belongs to the multicopper oxidase family.</text>
</comment>
<feature type="domain" description="Plastocyanin-like" evidence="8">
    <location>
        <begin position="342"/>
        <end position="483"/>
    </location>
</feature>
<keyword evidence="2" id="KW-0479">Metal-binding</keyword>
<evidence type="ECO:0000259" key="9">
    <source>
        <dbReference type="Pfam" id="PF07732"/>
    </source>
</evidence>
<evidence type="ECO:0000256" key="1">
    <source>
        <dbReference type="ARBA" id="ARBA00010609"/>
    </source>
</evidence>
<dbReference type="Pfam" id="PF07731">
    <property type="entry name" value="Cu-oxidase_2"/>
    <property type="match status" value="1"/>
</dbReference>
<evidence type="ECO:0000256" key="2">
    <source>
        <dbReference type="ARBA" id="ARBA00022723"/>
    </source>
</evidence>
<reference evidence="10 11" key="1">
    <citation type="journal article" date="2011" name="Genome Biol.">
        <title>Comparative genome sequence analysis underscores mycoparasitism as the ancestral life style of Trichoderma.</title>
        <authorList>
            <person name="Kubicek C.P."/>
            <person name="Herrera-Estrella A."/>
            <person name="Seidl-Seiboth V."/>
            <person name="Martinez D.A."/>
            <person name="Druzhinina I.S."/>
            <person name="Thon M."/>
            <person name="Zeilinger S."/>
            <person name="Casas-Flores S."/>
            <person name="Horwitz B.A."/>
            <person name="Mukherjee P.K."/>
            <person name="Mukherjee M."/>
            <person name="Kredics L."/>
            <person name="Alcaraz L.D."/>
            <person name="Aerts A."/>
            <person name="Antal Z."/>
            <person name="Atanasova L."/>
            <person name="Cervantes-Badillo M.G."/>
            <person name="Challacombe J."/>
            <person name="Chertkov O."/>
            <person name="McCluskey K."/>
            <person name="Coulpier F."/>
            <person name="Deshpande N."/>
            <person name="von Doehren H."/>
            <person name="Ebbole D.J."/>
            <person name="Esquivel-Naranjo E.U."/>
            <person name="Fekete E."/>
            <person name="Flipphi M."/>
            <person name="Glaser F."/>
            <person name="Gomez-Rodriguez E.Y."/>
            <person name="Gruber S."/>
            <person name="Han C."/>
            <person name="Henrissat B."/>
            <person name="Hermosa R."/>
            <person name="Hernandez-Onate M."/>
            <person name="Karaffa L."/>
            <person name="Kosti I."/>
            <person name="Le Crom S."/>
            <person name="Lindquist E."/>
            <person name="Lucas S."/>
            <person name="Luebeck M."/>
            <person name="Luebeck P.S."/>
            <person name="Margeot A."/>
            <person name="Metz B."/>
            <person name="Misra M."/>
            <person name="Nevalainen H."/>
            <person name="Omann M."/>
            <person name="Packer N."/>
            <person name="Perrone G."/>
            <person name="Uresti-Rivera E.E."/>
            <person name="Salamov A."/>
            <person name="Schmoll M."/>
            <person name="Seiboth B."/>
            <person name="Shapiro H."/>
            <person name="Sukno S."/>
            <person name="Tamayo-Ramos J.A."/>
            <person name="Tisch D."/>
            <person name="Wiest A."/>
            <person name="Wilkinson H.H."/>
            <person name="Zhang M."/>
            <person name="Coutinho P.M."/>
            <person name="Kenerley C.M."/>
            <person name="Monte E."/>
            <person name="Baker S.E."/>
            <person name="Grigoriev I.V."/>
        </authorList>
    </citation>
    <scope>NUCLEOTIDE SEQUENCE [LARGE SCALE GENOMIC DNA]</scope>
    <source>
        <strain evidence="11">ATCC 20476 / IMI 206040</strain>
    </source>
</reference>
<dbReference type="NCBIfam" id="TIGR03390">
    <property type="entry name" value="ascorbOXfungal"/>
    <property type="match status" value="1"/>
</dbReference>
<feature type="non-terminal residue" evidence="10">
    <location>
        <position position="521"/>
    </location>
</feature>
<dbReference type="eggNOG" id="KOG1263">
    <property type="taxonomic scope" value="Eukaryota"/>
</dbReference>
<feature type="domain" description="Plastocyanin-like" evidence="9">
    <location>
        <begin position="3"/>
        <end position="75"/>
    </location>
</feature>
<dbReference type="InterPro" id="IPR045087">
    <property type="entry name" value="Cu-oxidase_fam"/>
</dbReference>
<dbReference type="InterPro" id="IPR001117">
    <property type="entry name" value="Cu-oxidase_2nd"/>
</dbReference>
<proteinExistence type="inferred from homology"/>
<evidence type="ECO:0000256" key="5">
    <source>
        <dbReference type="ARBA" id="ARBA00023008"/>
    </source>
</evidence>
<dbReference type="OMA" id="QVANNFT"/>
<feature type="domain" description="Plastocyanin-like" evidence="7">
    <location>
        <begin position="87"/>
        <end position="243"/>
    </location>
</feature>
<dbReference type="Gene3D" id="2.60.40.420">
    <property type="entry name" value="Cupredoxins - blue copper proteins"/>
    <property type="match status" value="3"/>
</dbReference>
<name>G9P3N3_HYPAI</name>
<keyword evidence="6" id="KW-0325">Glycoprotein</keyword>
<dbReference type="EMBL" id="ABDG02000026">
    <property type="protein sequence ID" value="EHK42990.1"/>
    <property type="molecule type" value="Genomic_DNA"/>
</dbReference>
<evidence type="ECO:0008006" key="12">
    <source>
        <dbReference type="Google" id="ProtNLM"/>
    </source>
</evidence>
<dbReference type="AlphaFoldDB" id="G9P3N3"/>
<evidence type="ECO:0000256" key="4">
    <source>
        <dbReference type="ARBA" id="ARBA00023002"/>
    </source>
</evidence>
<gene>
    <name evidence="10" type="ORF">TRIATDRAFT_247069</name>
</gene>
<evidence type="ECO:0000256" key="6">
    <source>
        <dbReference type="ARBA" id="ARBA00023180"/>
    </source>
</evidence>
<evidence type="ECO:0000256" key="3">
    <source>
        <dbReference type="ARBA" id="ARBA00022729"/>
    </source>
</evidence>
<dbReference type="GO" id="GO:0005507">
    <property type="term" value="F:copper ion binding"/>
    <property type="evidence" value="ECO:0007669"/>
    <property type="project" value="InterPro"/>
</dbReference>
<dbReference type="InterPro" id="IPR011707">
    <property type="entry name" value="Cu-oxidase-like_N"/>
</dbReference>
<dbReference type="GeneID" id="25778587"/>
<protein>
    <recommendedName>
        <fullName evidence="12">Multicopper oxidase</fullName>
    </recommendedName>
</protein>
<accession>G9P3N3</accession>
<evidence type="ECO:0000259" key="8">
    <source>
        <dbReference type="Pfam" id="PF07731"/>
    </source>
</evidence>
<dbReference type="PANTHER" id="PTHR11709:SF394">
    <property type="entry name" value="FI03373P-RELATED"/>
    <property type="match status" value="1"/>
</dbReference>
<dbReference type="Pfam" id="PF07732">
    <property type="entry name" value="Cu-oxidase_3"/>
    <property type="match status" value="1"/>
</dbReference>
<keyword evidence="4" id="KW-0560">Oxidoreductase</keyword>
<dbReference type="InterPro" id="IPR035666">
    <property type="entry name" value="MCO_CuRO_3"/>
</dbReference>
<keyword evidence="3" id="KW-0732">Signal</keyword>
<dbReference type="Pfam" id="PF00394">
    <property type="entry name" value="Cu-oxidase"/>
    <property type="match status" value="1"/>
</dbReference>
<evidence type="ECO:0000313" key="10">
    <source>
        <dbReference type="EMBL" id="EHK42990.1"/>
    </source>
</evidence>
<evidence type="ECO:0000313" key="11">
    <source>
        <dbReference type="Proteomes" id="UP000005426"/>
    </source>
</evidence>
<dbReference type="PROSITE" id="PS00079">
    <property type="entry name" value="MULTICOPPER_OXIDASE1"/>
    <property type="match status" value="1"/>
</dbReference>
<dbReference type="STRING" id="452589.G9P3N3"/>